<gene>
    <name evidence="3" type="primary">LOC104951859</name>
</gene>
<evidence type="ECO:0000256" key="1">
    <source>
        <dbReference type="SAM" id="MobiDB-lite"/>
    </source>
</evidence>
<protein>
    <submittedName>
        <fullName evidence="3">Uncharacterized protein</fullName>
    </submittedName>
</protein>
<accession>A0A6I9NPJ9</accession>
<organism evidence="2 3">
    <name type="scientific">Notothenia coriiceps</name>
    <name type="common">black rockcod</name>
    <dbReference type="NCBI Taxonomy" id="8208"/>
    <lineage>
        <taxon>Eukaryota</taxon>
        <taxon>Metazoa</taxon>
        <taxon>Chordata</taxon>
        <taxon>Craniata</taxon>
        <taxon>Vertebrata</taxon>
        <taxon>Euteleostomi</taxon>
        <taxon>Actinopterygii</taxon>
        <taxon>Neopterygii</taxon>
        <taxon>Teleostei</taxon>
        <taxon>Neoteleostei</taxon>
        <taxon>Acanthomorphata</taxon>
        <taxon>Eupercaria</taxon>
        <taxon>Perciformes</taxon>
        <taxon>Notothenioidei</taxon>
        <taxon>Nototheniidae</taxon>
        <taxon>Notothenia</taxon>
    </lineage>
</organism>
<dbReference type="KEGG" id="ncc:104951859"/>
<evidence type="ECO:0000313" key="2">
    <source>
        <dbReference type="Proteomes" id="UP000504611"/>
    </source>
</evidence>
<sequence length="250" mass="28000">MEHSNPELLRDPGEAGLTDQEHSEASCLEKEQTRCSPCMVTEDGITNGSWSQRSLSRSLQRAETLLRTFNPGLKWLFQGRQDEEDMERHFVVAHNLVSRSSARLLRLHQAVVTVAPQWQSVGREQTGSHRNWLESGPKRMACVTSLHYLLLSIDGCSISPSTEVRNLGVILDTTLSFQAHIKSVTKSAFYHLKNIARIQPSLSDSVAETLVHAFITSHLDYCNGVLSGVPSKTLDRLQYVLHQAMAPYHP</sequence>
<dbReference type="OrthoDB" id="419189at2759"/>
<reference evidence="3" key="1">
    <citation type="submission" date="2025-08" db="UniProtKB">
        <authorList>
            <consortium name="RefSeq"/>
        </authorList>
    </citation>
    <scope>IDENTIFICATION</scope>
    <source>
        <tissue evidence="3">Muscle</tissue>
    </source>
</reference>
<keyword evidence="2" id="KW-1185">Reference proteome</keyword>
<evidence type="ECO:0000313" key="3">
    <source>
        <dbReference type="RefSeq" id="XP_010776898.1"/>
    </source>
</evidence>
<name>A0A6I9NPJ9_9TELE</name>
<dbReference type="PANTHER" id="PTHR33332">
    <property type="entry name" value="REVERSE TRANSCRIPTASE DOMAIN-CONTAINING PROTEIN"/>
    <property type="match status" value="1"/>
</dbReference>
<dbReference type="AlphaFoldDB" id="A0A6I9NPJ9"/>
<dbReference type="RefSeq" id="XP_010776898.1">
    <property type="nucleotide sequence ID" value="XM_010778596.1"/>
</dbReference>
<feature type="region of interest" description="Disordered" evidence="1">
    <location>
        <begin position="1"/>
        <end position="24"/>
    </location>
</feature>
<proteinExistence type="predicted"/>
<dbReference type="PRINTS" id="PR01345">
    <property type="entry name" value="CERVTRCPTASE"/>
</dbReference>
<dbReference type="GeneID" id="104951859"/>
<dbReference type="Proteomes" id="UP000504611">
    <property type="component" value="Unplaced"/>
</dbReference>